<sequence length="88" mass="9481">MISKDVTVTNETGIHARPASLLIKTASKFKSVITIEKDGKMGSAKSLLNLLSLCISKDTPIKIHVQGDDEKEAIEAVVALIKSKFGEE</sequence>
<proteinExistence type="predicted"/>
<comment type="function">
    <text evidence="1">General (non sugar-specific) component of the phosphoenolpyruvate-dependent sugar phosphotransferase system (sugar PTS). This major carbohydrate active-transport system catalyzes the phosphorylation of incoming sugar substrates concomitantly with their translocation across the cell membrane. The phosphoryl group from phosphoenolpyruvate (PEP) is transferred to the phosphoryl carrier protein HPr by enzyme I. Phospho-HPr then transfers it to the PTS EIIA domain.</text>
</comment>
<dbReference type="InterPro" id="IPR050399">
    <property type="entry name" value="HPr"/>
</dbReference>
<evidence type="ECO:0000313" key="7">
    <source>
        <dbReference type="EMBL" id="SNS96107.1"/>
    </source>
</evidence>
<protein>
    <recommendedName>
        <fullName evidence="3">Phosphocarrier protein HPr</fullName>
    </recommendedName>
</protein>
<evidence type="ECO:0000256" key="1">
    <source>
        <dbReference type="ARBA" id="ARBA00003681"/>
    </source>
</evidence>
<dbReference type="PANTHER" id="PTHR33705">
    <property type="entry name" value="PHOSPHOCARRIER PROTEIN HPR"/>
    <property type="match status" value="1"/>
</dbReference>
<dbReference type="NCBIfam" id="TIGR01003">
    <property type="entry name" value="PTS_HPr_family"/>
    <property type="match status" value="1"/>
</dbReference>
<dbReference type="EMBL" id="FZOJ01000030">
    <property type="protein sequence ID" value="SNS96107.1"/>
    <property type="molecule type" value="Genomic_DNA"/>
</dbReference>
<dbReference type="Gene3D" id="3.30.1340.10">
    <property type="entry name" value="HPr-like"/>
    <property type="match status" value="1"/>
</dbReference>
<dbReference type="CDD" id="cd00367">
    <property type="entry name" value="PTS-HPr_like"/>
    <property type="match status" value="1"/>
</dbReference>
<dbReference type="Proteomes" id="UP000198304">
    <property type="component" value="Unassembled WGS sequence"/>
</dbReference>
<dbReference type="InterPro" id="IPR001020">
    <property type="entry name" value="PTS_HPr_His_P_site"/>
</dbReference>
<dbReference type="SUPFAM" id="SSF55594">
    <property type="entry name" value="HPr-like"/>
    <property type="match status" value="1"/>
</dbReference>
<reference evidence="7 8" key="1">
    <citation type="submission" date="2017-06" db="EMBL/GenBank/DDBJ databases">
        <authorList>
            <person name="Kim H.J."/>
            <person name="Triplett B.A."/>
        </authorList>
    </citation>
    <scope>NUCLEOTIDE SEQUENCE [LARGE SCALE GENOMIC DNA]</scope>
    <source>
        <strain evidence="7 8">SCA</strain>
    </source>
</reference>
<gene>
    <name evidence="7" type="ORF">SAMN05446037_103010</name>
</gene>
<evidence type="ECO:0000256" key="4">
    <source>
        <dbReference type="ARBA" id="ARBA00022490"/>
    </source>
</evidence>
<dbReference type="Pfam" id="PF00381">
    <property type="entry name" value="PTS-HPr"/>
    <property type="match status" value="1"/>
</dbReference>
<dbReference type="PANTHER" id="PTHR33705:SF2">
    <property type="entry name" value="PHOSPHOCARRIER PROTEIN NPR"/>
    <property type="match status" value="1"/>
</dbReference>
<evidence type="ECO:0000259" key="6">
    <source>
        <dbReference type="PROSITE" id="PS51350"/>
    </source>
</evidence>
<dbReference type="PRINTS" id="PR00107">
    <property type="entry name" value="PHOSPHOCPHPR"/>
</dbReference>
<dbReference type="PROSITE" id="PS51350">
    <property type="entry name" value="PTS_HPR_DOM"/>
    <property type="match status" value="1"/>
</dbReference>
<dbReference type="GO" id="GO:0005737">
    <property type="term" value="C:cytoplasm"/>
    <property type="evidence" value="ECO:0007669"/>
    <property type="project" value="UniProtKB-SubCell"/>
</dbReference>
<dbReference type="PROSITE" id="PS00369">
    <property type="entry name" value="PTS_HPR_HIS"/>
    <property type="match status" value="1"/>
</dbReference>
<dbReference type="AlphaFoldDB" id="A0A239IRC9"/>
<name>A0A239IRC9_9FIRM</name>
<feature type="domain" description="HPr" evidence="6">
    <location>
        <begin position="1"/>
        <end position="88"/>
    </location>
</feature>
<dbReference type="InterPro" id="IPR000032">
    <property type="entry name" value="HPr-like"/>
</dbReference>
<keyword evidence="8" id="KW-1185">Reference proteome</keyword>
<keyword evidence="4" id="KW-0963">Cytoplasm</keyword>
<evidence type="ECO:0000256" key="3">
    <source>
        <dbReference type="ARBA" id="ARBA00020422"/>
    </source>
</evidence>
<dbReference type="GO" id="GO:0009401">
    <property type="term" value="P:phosphoenolpyruvate-dependent sugar phosphotransferase system"/>
    <property type="evidence" value="ECO:0007669"/>
    <property type="project" value="UniProtKB-KW"/>
</dbReference>
<dbReference type="InterPro" id="IPR035895">
    <property type="entry name" value="HPr-like_sf"/>
</dbReference>
<evidence type="ECO:0000256" key="5">
    <source>
        <dbReference type="ARBA" id="ARBA00022683"/>
    </source>
</evidence>
<evidence type="ECO:0000313" key="8">
    <source>
        <dbReference type="Proteomes" id="UP000198304"/>
    </source>
</evidence>
<dbReference type="OrthoDB" id="9809047at2"/>
<keyword evidence="5" id="KW-0598">Phosphotransferase system</keyword>
<organism evidence="7 8">
    <name type="scientific">Anaerovirgula multivorans</name>
    <dbReference type="NCBI Taxonomy" id="312168"/>
    <lineage>
        <taxon>Bacteria</taxon>
        <taxon>Bacillati</taxon>
        <taxon>Bacillota</taxon>
        <taxon>Clostridia</taxon>
        <taxon>Peptostreptococcales</taxon>
        <taxon>Natronincolaceae</taxon>
        <taxon>Anaerovirgula</taxon>
    </lineage>
</organism>
<accession>A0A239IRC9</accession>
<evidence type="ECO:0000256" key="2">
    <source>
        <dbReference type="ARBA" id="ARBA00004496"/>
    </source>
</evidence>
<comment type="subcellular location">
    <subcellularLocation>
        <location evidence="2">Cytoplasm</location>
    </subcellularLocation>
</comment>
<dbReference type="RefSeq" id="WP_089284707.1">
    <property type="nucleotide sequence ID" value="NZ_FZOJ01000030.1"/>
</dbReference>